<dbReference type="EMBL" id="JBHSBL010000029">
    <property type="protein sequence ID" value="MFC4071796.1"/>
    <property type="molecule type" value="Genomic_DNA"/>
</dbReference>
<name>A0ABV8J6M2_9ACTN</name>
<gene>
    <name evidence="1" type="ORF">ACFO0C_43245</name>
</gene>
<evidence type="ECO:0000313" key="1">
    <source>
        <dbReference type="EMBL" id="MFC4071796.1"/>
    </source>
</evidence>
<keyword evidence="2" id="KW-1185">Reference proteome</keyword>
<sequence length="174" mass="18575">MRTLWDREMSAEVALLGDISPARRIKLVSDVIDDTVASLPDAGQDLLTGEAGAAVEAAIRAIHAAVGGSSEDEPADELFDELLELAEDVDVMPLWQLFMGLSYCVAVVPMKIGVGTTEEVLSALYDTVRDCQDLPEFPVGTAEDVVLAVESANDRCVASIARQKTLIREAADQG</sequence>
<accession>A0ABV8J6M2</accession>
<protein>
    <submittedName>
        <fullName evidence="1">Uncharacterized protein</fullName>
    </submittedName>
</protein>
<organism evidence="1 2">
    <name type="scientific">Actinoplanes subglobosus</name>
    <dbReference type="NCBI Taxonomy" id="1547892"/>
    <lineage>
        <taxon>Bacteria</taxon>
        <taxon>Bacillati</taxon>
        <taxon>Actinomycetota</taxon>
        <taxon>Actinomycetes</taxon>
        <taxon>Micromonosporales</taxon>
        <taxon>Micromonosporaceae</taxon>
        <taxon>Actinoplanes</taxon>
    </lineage>
</organism>
<proteinExistence type="predicted"/>
<dbReference type="Proteomes" id="UP001595867">
    <property type="component" value="Unassembled WGS sequence"/>
</dbReference>
<dbReference type="RefSeq" id="WP_378072674.1">
    <property type="nucleotide sequence ID" value="NZ_JBHSBL010000029.1"/>
</dbReference>
<evidence type="ECO:0000313" key="2">
    <source>
        <dbReference type="Proteomes" id="UP001595867"/>
    </source>
</evidence>
<reference evidence="2" key="1">
    <citation type="journal article" date="2019" name="Int. J. Syst. Evol. Microbiol.">
        <title>The Global Catalogue of Microorganisms (GCM) 10K type strain sequencing project: providing services to taxonomists for standard genome sequencing and annotation.</title>
        <authorList>
            <consortium name="The Broad Institute Genomics Platform"/>
            <consortium name="The Broad Institute Genome Sequencing Center for Infectious Disease"/>
            <person name="Wu L."/>
            <person name="Ma J."/>
        </authorList>
    </citation>
    <scope>NUCLEOTIDE SEQUENCE [LARGE SCALE GENOMIC DNA]</scope>
    <source>
        <strain evidence="2">TBRC 5832</strain>
    </source>
</reference>
<comment type="caution">
    <text evidence="1">The sequence shown here is derived from an EMBL/GenBank/DDBJ whole genome shotgun (WGS) entry which is preliminary data.</text>
</comment>